<feature type="compositionally biased region" description="Basic residues" evidence="1">
    <location>
        <begin position="69"/>
        <end position="88"/>
    </location>
</feature>
<dbReference type="Proteomes" id="UP000007801">
    <property type="component" value="Unassembled WGS sequence"/>
</dbReference>
<sequence length="188" mass="18825">LGCPAAPGLEEGPPSDGPGGKRSKKYPGGHSQSGGGGPLAQFGATGAALATEEEQGPEGGRRNPGAGKGQRKRRWPRKRSNVGMRRRLRGELQCSKERGARHASEAGPPAGPVGHEGGVERENKKDDGATGVAKPKVAAGEATHPAPPGARGEGGGPRAMDARSLGAAGPDGEAEDGEADILPGKKAS</sequence>
<evidence type="ECO:0000256" key="1">
    <source>
        <dbReference type="SAM" id="MobiDB-lite"/>
    </source>
</evidence>
<dbReference type="InParanoid" id="A0A0P9A6B2"/>
<dbReference type="EMBL" id="CH905030">
    <property type="protein sequence ID" value="KPU81873.1"/>
    <property type="molecule type" value="Genomic_DNA"/>
</dbReference>
<accession>A0A0P9A6B2</accession>
<evidence type="ECO:0000313" key="3">
    <source>
        <dbReference type="Proteomes" id="UP000007801"/>
    </source>
</evidence>
<dbReference type="AlphaFoldDB" id="A0A0P9A6B2"/>
<protein>
    <submittedName>
        <fullName evidence="2">Uncharacterized protein</fullName>
    </submittedName>
</protein>
<feature type="non-terminal residue" evidence="2">
    <location>
        <position position="1"/>
    </location>
</feature>
<reference evidence="2 3" key="1">
    <citation type="journal article" date="2007" name="Nature">
        <title>Evolution of genes and genomes on the Drosophila phylogeny.</title>
        <authorList>
            <consortium name="Drosophila 12 Genomes Consortium"/>
            <person name="Clark A.G."/>
            <person name="Eisen M.B."/>
            <person name="Smith D.R."/>
            <person name="Bergman C.M."/>
            <person name="Oliver B."/>
            <person name="Markow T.A."/>
            <person name="Kaufman T.C."/>
            <person name="Kellis M."/>
            <person name="Gelbart W."/>
            <person name="Iyer V.N."/>
            <person name="Pollard D.A."/>
            <person name="Sackton T.B."/>
            <person name="Larracuente A.M."/>
            <person name="Singh N.D."/>
            <person name="Abad J.P."/>
            <person name="Abt D.N."/>
            <person name="Adryan B."/>
            <person name="Aguade M."/>
            <person name="Akashi H."/>
            <person name="Anderson W.W."/>
            <person name="Aquadro C.F."/>
            <person name="Ardell D.H."/>
            <person name="Arguello R."/>
            <person name="Artieri C.G."/>
            <person name="Barbash D.A."/>
            <person name="Barker D."/>
            <person name="Barsanti P."/>
            <person name="Batterham P."/>
            <person name="Batzoglou S."/>
            <person name="Begun D."/>
            <person name="Bhutkar A."/>
            <person name="Blanco E."/>
            <person name="Bosak S.A."/>
            <person name="Bradley R.K."/>
            <person name="Brand A.D."/>
            <person name="Brent M.R."/>
            <person name="Brooks A.N."/>
            <person name="Brown R.H."/>
            <person name="Butlin R.K."/>
            <person name="Caggese C."/>
            <person name="Calvi B.R."/>
            <person name="Bernardo de Carvalho A."/>
            <person name="Caspi A."/>
            <person name="Castrezana S."/>
            <person name="Celniker S.E."/>
            <person name="Chang J.L."/>
            <person name="Chapple C."/>
            <person name="Chatterji S."/>
            <person name="Chinwalla A."/>
            <person name="Civetta A."/>
            <person name="Clifton S.W."/>
            <person name="Comeron J.M."/>
            <person name="Costello J.C."/>
            <person name="Coyne J.A."/>
            <person name="Daub J."/>
            <person name="David R.G."/>
            <person name="Delcher A.L."/>
            <person name="Delehaunty K."/>
            <person name="Do C.B."/>
            <person name="Ebling H."/>
            <person name="Edwards K."/>
            <person name="Eickbush T."/>
            <person name="Evans J.D."/>
            <person name="Filipski A."/>
            <person name="Findeiss S."/>
            <person name="Freyhult E."/>
            <person name="Fulton L."/>
            <person name="Fulton R."/>
            <person name="Garcia A.C."/>
            <person name="Gardiner A."/>
            <person name="Garfield D.A."/>
            <person name="Garvin B.E."/>
            <person name="Gibson G."/>
            <person name="Gilbert D."/>
            <person name="Gnerre S."/>
            <person name="Godfrey J."/>
            <person name="Good R."/>
            <person name="Gotea V."/>
            <person name="Gravely B."/>
            <person name="Greenberg A.J."/>
            <person name="Griffiths-Jones S."/>
            <person name="Gross S."/>
            <person name="Guigo R."/>
            <person name="Gustafson E.A."/>
            <person name="Haerty W."/>
            <person name="Hahn M.W."/>
            <person name="Halligan D.L."/>
            <person name="Halpern A.L."/>
            <person name="Halter G.M."/>
            <person name="Han M.V."/>
            <person name="Heger A."/>
            <person name="Hillier L."/>
            <person name="Hinrichs A.S."/>
            <person name="Holmes I."/>
            <person name="Hoskins R.A."/>
            <person name="Hubisz M.J."/>
            <person name="Hultmark D."/>
            <person name="Huntley M.A."/>
            <person name="Jaffe D.B."/>
            <person name="Jagadeeshan S."/>
            <person name="Jeck W.R."/>
            <person name="Johnson J."/>
            <person name="Jones C.D."/>
            <person name="Jordan W.C."/>
            <person name="Karpen G.H."/>
            <person name="Kataoka E."/>
            <person name="Keightley P.D."/>
            <person name="Kheradpour P."/>
            <person name="Kirkness E.F."/>
            <person name="Koerich L.B."/>
            <person name="Kristiansen K."/>
            <person name="Kudrna D."/>
            <person name="Kulathinal R.J."/>
            <person name="Kumar S."/>
            <person name="Kwok R."/>
            <person name="Lander E."/>
            <person name="Langley C.H."/>
            <person name="Lapoint R."/>
            <person name="Lazzaro B.P."/>
            <person name="Lee S.J."/>
            <person name="Levesque L."/>
            <person name="Li R."/>
            <person name="Lin C.F."/>
            <person name="Lin M.F."/>
            <person name="Lindblad-Toh K."/>
            <person name="Llopart A."/>
            <person name="Long M."/>
            <person name="Low L."/>
            <person name="Lozovsky E."/>
            <person name="Lu J."/>
            <person name="Luo M."/>
            <person name="Machado C.A."/>
            <person name="Makalowski W."/>
            <person name="Marzo M."/>
            <person name="Matsuda M."/>
            <person name="Matzkin L."/>
            <person name="McAllister B."/>
            <person name="McBride C.S."/>
            <person name="McKernan B."/>
            <person name="McKernan K."/>
            <person name="Mendez-Lago M."/>
            <person name="Minx P."/>
            <person name="Mollenhauer M.U."/>
            <person name="Montooth K."/>
            <person name="Mount S.M."/>
            <person name="Mu X."/>
            <person name="Myers E."/>
            <person name="Negre B."/>
            <person name="Newfeld S."/>
            <person name="Nielsen R."/>
            <person name="Noor M.A."/>
            <person name="O'Grady P."/>
            <person name="Pachter L."/>
            <person name="Papaceit M."/>
            <person name="Parisi M.J."/>
            <person name="Parisi M."/>
            <person name="Parts L."/>
            <person name="Pedersen J.S."/>
            <person name="Pesole G."/>
            <person name="Phillippy A.M."/>
            <person name="Ponting C.P."/>
            <person name="Pop M."/>
            <person name="Porcelli D."/>
            <person name="Powell J.R."/>
            <person name="Prohaska S."/>
            <person name="Pruitt K."/>
            <person name="Puig M."/>
            <person name="Quesneville H."/>
            <person name="Ram K.R."/>
            <person name="Rand D."/>
            <person name="Rasmussen M.D."/>
            <person name="Reed L.K."/>
            <person name="Reenan R."/>
            <person name="Reily A."/>
            <person name="Remington K.A."/>
            <person name="Rieger T.T."/>
            <person name="Ritchie M.G."/>
            <person name="Robin C."/>
            <person name="Rogers Y.H."/>
            <person name="Rohde C."/>
            <person name="Rozas J."/>
            <person name="Rubenfield M.J."/>
            <person name="Ruiz A."/>
            <person name="Russo S."/>
            <person name="Salzberg S.L."/>
            <person name="Sanchez-Gracia A."/>
            <person name="Saranga D.J."/>
            <person name="Sato H."/>
            <person name="Schaeffer S.W."/>
            <person name="Schatz M.C."/>
            <person name="Schlenke T."/>
            <person name="Schwartz R."/>
            <person name="Segarra C."/>
            <person name="Singh R.S."/>
            <person name="Sirot L."/>
            <person name="Sirota M."/>
            <person name="Sisneros N.B."/>
            <person name="Smith C.D."/>
            <person name="Smith T.F."/>
            <person name="Spieth J."/>
            <person name="Stage D.E."/>
            <person name="Stark A."/>
            <person name="Stephan W."/>
            <person name="Strausberg R.L."/>
            <person name="Strempel S."/>
            <person name="Sturgill D."/>
            <person name="Sutton G."/>
            <person name="Sutton G.G."/>
            <person name="Tao W."/>
            <person name="Teichmann S."/>
            <person name="Tobari Y.N."/>
            <person name="Tomimura Y."/>
            <person name="Tsolas J.M."/>
            <person name="Valente V.L."/>
            <person name="Venter E."/>
            <person name="Venter J.C."/>
            <person name="Vicario S."/>
            <person name="Vieira F.G."/>
            <person name="Vilella A.J."/>
            <person name="Villasante A."/>
            <person name="Walenz B."/>
            <person name="Wang J."/>
            <person name="Wasserman M."/>
            <person name="Watts T."/>
            <person name="Wilson D."/>
            <person name="Wilson R.K."/>
            <person name="Wing R.A."/>
            <person name="Wolfner M.F."/>
            <person name="Wong A."/>
            <person name="Wong G.K."/>
            <person name="Wu C.I."/>
            <person name="Wu G."/>
            <person name="Yamamoto D."/>
            <person name="Yang H.P."/>
            <person name="Yang S.P."/>
            <person name="Yorke J.A."/>
            <person name="Yoshida K."/>
            <person name="Zdobnov E."/>
            <person name="Zhang P."/>
            <person name="Zhang Y."/>
            <person name="Zimin A.V."/>
            <person name="Baldwin J."/>
            <person name="Abdouelleil A."/>
            <person name="Abdulkadir J."/>
            <person name="Abebe A."/>
            <person name="Abera B."/>
            <person name="Abreu J."/>
            <person name="Acer S.C."/>
            <person name="Aftuck L."/>
            <person name="Alexander A."/>
            <person name="An P."/>
            <person name="Anderson E."/>
            <person name="Anderson S."/>
            <person name="Arachi H."/>
            <person name="Azer M."/>
            <person name="Bachantsang P."/>
            <person name="Barry A."/>
            <person name="Bayul T."/>
            <person name="Berlin A."/>
            <person name="Bessette D."/>
            <person name="Bloom T."/>
            <person name="Blye J."/>
            <person name="Boguslavskiy L."/>
            <person name="Bonnet C."/>
            <person name="Boukhgalter B."/>
            <person name="Bourzgui I."/>
            <person name="Brown A."/>
            <person name="Cahill P."/>
            <person name="Channer S."/>
            <person name="Cheshatsang Y."/>
            <person name="Chuda L."/>
            <person name="Citroen M."/>
            <person name="Collymore A."/>
            <person name="Cooke P."/>
            <person name="Costello M."/>
            <person name="D'Aco K."/>
            <person name="Daza R."/>
            <person name="De Haan G."/>
            <person name="DeGray S."/>
            <person name="DeMaso C."/>
            <person name="Dhargay N."/>
            <person name="Dooley K."/>
            <person name="Dooley E."/>
            <person name="Doricent M."/>
            <person name="Dorje P."/>
            <person name="Dorjee K."/>
            <person name="Dupes A."/>
            <person name="Elong R."/>
            <person name="Falk J."/>
            <person name="Farina A."/>
            <person name="Faro S."/>
            <person name="Ferguson D."/>
            <person name="Fisher S."/>
            <person name="Foley C.D."/>
            <person name="Franke A."/>
            <person name="Friedrich D."/>
            <person name="Gadbois L."/>
            <person name="Gearin G."/>
            <person name="Gearin C.R."/>
            <person name="Giannoukos G."/>
            <person name="Goode T."/>
            <person name="Graham J."/>
            <person name="Grandbois E."/>
            <person name="Grewal S."/>
            <person name="Gyaltsen K."/>
            <person name="Hafez N."/>
            <person name="Hagos B."/>
            <person name="Hall J."/>
            <person name="Henson C."/>
            <person name="Hollinger A."/>
            <person name="Honan T."/>
            <person name="Huard M.D."/>
            <person name="Hughes L."/>
            <person name="Hurhula B."/>
            <person name="Husby M.E."/>
            <person name="Kamat A."/>
            <person name="Kanga B."/>
            <person name="Kashin S."/>
            <person name="Khazanovich D."/>
            <person name="Kisner P."/>
            <person name="Lance K."/>
            <person name="Lara M."/>
            <person name="Lee W."/>
            <person name="Lennon N."/>
            <person name="Letendre F."/>
            <person name="LeVine R."/>
            <person name="Lipovsky A."/>
            <person name="Liu X."/>
            <person name="Liu J."/>
            <person name="Liu S."/>
            <person name="Lokyitsang T."/>
            <person name="Lokyitsang Y."/>
            <person name="Lubonja R."/>
            <person name="Lui A."/>
            <person name="MacDonald P."/>
            <person name="Magnisalis V."/>
            <person name="Maru K."/>
            <person name="Matthews C."/>
            <person name="McCusker W."/>
            <person name="McDonough S."/>
            <person name="Mehta T."/>
            <person name="Meldrim J."/>
            <person name="Meneus L."/>
            <person name="Mihai O."/>
            <person name="Mihalev A."/>
            <person name="Mihova T."/>
            <person name="Mittelman R."/>
            <person name="Mlenga V."/>
            <person name="Montmayeur A."/>
            <person name="Mulrain L."/>
            <person name="Navidi A."/>
            <person name="Naylor J."/>
            <person name="Negash T."/>
            <person name="Nguyen T."/>
            <person name="Nguyen N."/>
            <person name="Nicol R."/>
            <person name="Norbu C."/>
            <person name="Norbu N."/>
            <person name="Novod N."/>
            <person name="O'Neill B."/>
            <person name="Osman S."/>
            <person name="Markiewicz E."/>
            <person name="Oyono O.L."/>
            <person name="Patti C."/>
            <person name="Phunkhang P."/>
            <person name="Pierre F."/>
            <person name="Priest M."/>
            <person name="Raghuraman S."/>
            <person name="Rege F."/>
            <person name="Reyes R."/>
            <person name="Rise C."/>
            <person name="Rogov P."/>
            <person name="Ross K."/>
            <person name="Ryan E."/>
            <person name="Settipalli S."/>
            <person name="Shea T."/>
            <person name="Sherpa N."/>
            <person name="Shi L."/>
            <person name="Shih D."/>
            <person name="Sparrow T."/>
            <person name="Spaulding J."/>
            <person name="Stalker J."/>
            <person name="Stange-Thomann N."/>
            <person name="Stavropoulos S."/>
            <person name="Stone C."/>
            <person name="Strader C."/>
            <person name="Tesfaye S."/>
            <person name="Thomson T."/>
            <person name="Thoulutsang Y."/>
            <person name="Thoulutsang D."/>
            <person name="Topham K."/>
            <person name="Topping I."/>
            <person name="Tsamla T."/>
            <person name="Vassiliev H."/>
            <person name="Vo A."/>
            <person name="Wangchuk T."/>
            <person name="Wangdi T."/>
            <person name="Weiand M."/>
            <person name="Wilkinson J."/>
            <person name="Wilson A."/>
            <person name="Yadav S."/>
            <person name="Young G."/>
            <person name="Yu Q."/>
            <person name="Zembek L."/>
            <person name="Zhong D."/>
            <person name="Zimmer A."/>
            <person name="Zwirko Z."/>
            <person name="Jaffe D.B."/>
            <person name="Alvarez P."/>
            <person name="Brockman W."/>
            <person name="Butler J."/>
            <person name="Chin C."/>
            <person name="Gnerre S."/>
            <person name="Grabherr M."/>
            <person name="Kleber M."/>
            <person name="Mauceli E."/>
            <person name="MacCallum I."/>
        </authorList>
    </citation>
    <scope>NUCLEOTIDE SEQUENCE [LARGE SCALE GENOMIC DNA]</scope>
    <source>
        <strain evidence="3">Tucson 14024-0371.13</strain>
    </source>
</reference>
<organism evidence="2 3">
    <name type="scientific">Drosophila ananassae</name>
    <name type="common">Fruit fly</name>
    <dbReference type="NCBI Taxonomy" id="7217"/>
    <lineage>
        <taxon>Eukaryota</taxon>
        <taxon>Metazoa</taxon>
        <taxon>Ecdysozoa</taxon>
        <taxon>Arthropoda</taxon>
        <taxon>Hexapoda</taxon>
        <taxon>Insecta</taxon>
        <taxon>Pterygota</taxon>
        <taxon>Neoptera</taxon>
        <taxon>Endopterygota</taxon>
        <taxon>Diptera</taxon>
        <taxon>Brachycera</taxon>
        <taxon>Muscomorpha</taxon>
        <taxon>Ephydroidea</taxon>
        <taxon>Drosophilidae</taxon>
        <taxon>Drosophila</taxon>
        <taxon>Sophophora</taxon>
    </lineage>
</organism>
<feature type="region of interest" description="Disordered" evidence="1">
    <location>
        <begin position="1"/>
        <end position="188"/>
    </location>
</feature>
<keyword evidence="3" id="KW-1185">Reference proteome</keyword>
<feature type="compositionally biased region" description="Basic and acidic residues" evidence="1">
    <location>
        <begin position="117"/>
        <end position="128"/>
    </location>
</feature>
<gene>
    <name evidence="2" type="primary">Dana\GF27815</name>
    <name evidence="2" type="ORF">GF27815</name>
</gene>
<proteinExistence type="predicted"/>
<name>A0A0P9A6B2_DROAN</name>
<evidence type="ECO:0000313" key="2">
    <source>
        <dbReference type="EMBL" id="KPU81873.1"/>
    </source>
</evidence>
<feature type="compositionally biased region" description="Basic and acidic residues" evidence="1">
    <location>
        <begin position="94"/>
        <end position="104"/>
    </location>
</feature>